<sequence length="93" mass="9783">MYNRPLRRRLIGLAAVAAATAVGVTTHDAGFTALTFVGTLTLPRILGIGGHRHHGLARFGWGDHAQCGRRRTQDASTNSTTSTTTPTTTPATA</sequence>
<dbReference type="EMBL" id="JAEKNN010000029">
    <property type="protein sequence ID" value="MBJ7609052.1"/>
    <property type="molecule type" value="Genomic_DNA"/>
</dbReference>
<accession>A0A934N9H6</accession>
<feature type="compositionally biased region" description="Low complexity" evidence="1">
    <location>
        <begin position="75"/>
        <end position="93"/>
    </location>
</feature>
<organism evidence="2 3">
    <name type="scientific">Candidatus Amunia macphersoniae</name>
    <dbReference type="NCBI Taxonomy" id="3127014"/>
    <lineage>
        <taxon>Bacteria</taxon>
        <taxon>Bacillati</taxon>
        <taxon>Candidatus Dormiibacterota</taxon>
        <taxon>Candidatus Dormibacteria</taxon>
        <taxon>Candidatus Aeolococcales</taxon>
        <taxon>Candidatus Aeolococcaceae</taxon>
        <taxon>Candidatus Amunia</taxon>
    </lineage>
</organism>
<gene>
    <name evidence="2" type="ORF">JF887_06430</name>
</gene>
<dbReference type="AlphaFoldDB" id="A0A934N9H6"/>
<dbReference type="Proteomes" id="UP000614410">
    <property type="component" value="Unassembled WGS sequence"/>
</dbReference>
<feature type="region of interest" description="Disordered" evidence="1">
    <location>
        <begin position="67"/>
        <end position="93"/>
    </location>
</feature>
<name>A0A934N9H6_9BACT</name>
<proteinExistence type="predicted"/>
<comment type="caution">
    <text evidence="2">The sequence shown here is derived from an EMBL/GenBank/DDBJ whole genome shotgun (WGS) entry which is preliminary data.</text>
</comment>
<evidence type="ECO:0000313" key="3">
    <source>
        <dbReference type="Proteomes" id="UP000614410"/>
    </source>
</evidence>
<evidence type="ECO:0000256" key="1">
    <source>
        <dbReference type="SAM" id="MobiDB-lite"/>
    </source>
</evidence>
<reference evidence="2 3" key="1">
    <citation type="submission" date="2020-10" db="EMBL/GenBank/DDBJ databases">
        <title>Ca. Dormibacterota MAGs.</title>
        <authorList>
            <person name="Montgomery K."/>
        </authorList>
    </citation>
    <scope>NUCLEOTIDE SEQUENCE [LARGE SCALE GENOMIC DNA]</scope>
    <source>
        <strain evidence="2">Mitchell_Peninsula_5</strain>
    </source>
</reference>
<protein>
    <submittedName>
        <fullName evidence="2">Uncharacterized protein</fullName>
    </submittedName>
</protein>
<evidence type="ECO:0000313" key="2">
    <source>
        <dbReference type="EMBL" id="MBJ7609052.1"/>
    </source>
</evidence>